<organism evidence="1 2">
    <name type="scientific">Caballeronia catudaia</name>
    <dbReference type="NCBI Taxonomy" id="1777136"/>
    <lineage>
        <taxon>Bacteria</taxon>
        <taxon>Pseudomonadati</taxon>
        <taxon>Pseudomonadota</taxon>
        <taxon>Betaproteobacteria</taxon>
        <taxon>Burkholderiales</taxon>
        <taxon>Burkholderiaceae</taxon>
        <taxon>Caballeronia</taxon>
    </lineage>
</organism>
<evidence type="ECO:0000313" key="2">
    <source>
        <dbReference type="Proteomes" id="UP000054870"/>
    </source>
</evidence>
<proteinExistence type="predicted"/>
<gene>
    <name evidence="1" type="ORF">AWB75_05820</name>
</gene>
<keyword evidence="2" id="KW-1185">Reference proteome</keyword>
<dbReference type="OrthoDB" id="9114710at2"/>
<sequence>MYQLSFAGFSQSFRTMLEVLSFFRSNTLTAGLDAADISLAFFGHPVPVARFNGTLTVRRPGTATSVFLSLIDEIDGAYFRPAFAALEPWQIRREHWQLLYLAFDLAREPLYLFSSDQLAQANEEAGKYRRRGLDLFEHLQLESERRFGFRYAGPVVEDGGGQRNGRHEVHVAYALAAGKPVPQAVIDDYTSLSKFDSDLQWAKPLLVVPELRGALPLPKLAALASVMRHSKQAITSQNAALLVMLMGPARNEPTTVEIDDLLHAKGVLDPHPLPEAYLKPVDVGQPSCKFAEVLRRTLADQARDKRLSELEQARATGTKSKRDLELGKQLAILDHGRSTHTFGNDLAKAIQEGDMSYLLSVLDRPDDANRGTKLAVREVFGMKLIGVRAAARRRAIFELAGMDSAQQAEWEALSVSQREARRVAREVARAREMALMSRVRTEEGAVLTAADWVDRTIAEGFSQIVSVRQGASVRYALADPVRRLQVSLRATDGTLAYARASLEQRAS</sequence>
<dbReference type="Proteomes" id="UP000054870">
    <property type="component" value="Unassembled WGS sequence"/>
</dbReference>
<comment type="caution">
    <text evidence="1">The sequence shown here is derived from an EMBL/GenBank/DDBJ whole genome shotgun (WGS) entry which is preliminary data.</text>
</comment>
<accession>A0A158CWU0</accession>
<protein>
    <submittedName>
        <fullName evidence="1">Uncharacterized protein</fullName>
    </submittedName>
</protein>
<evidence type="ECO:0000313" key="1">
    <source>
        <dbReference type="EMBL" id="SAK86396.1"/>
    </source>
</evidence>
<dbReference type="AlphaFoldDB" id="A0A158CWU0"/>
<dbReference type="RefSeq" id="WP_061127511.1">
    <property type="nucleotide sequence ID" value="NZ_FCOF02000042.1"/>
</dbReference>
<name>A0A158CWU0_9BURK</name>
<dbReference type="EMBL" id="FCOF02000042">
    <property type="protein sequence ID" value="SAK86396.1"/>
    <property type="molecule type" value="Genomic_DNA"/>
</dbReference>
<reference evidence="1" key="1">
    <citation type="submission" date="2016-01" db="EMBL/GenBank/DDBJ databases">
        <authorList>
            <person name="Peeters C."/>
        </authorList>
    </citation>
    <scope>NUCLEOTIDE SEQUENCE [LARGE SCALE GENOMIC DNA]</scope>
    <source>
        <strain evidence="1">LMG 29318</strain>
    </source>
</reference>